<dbReference type="CDD" id="cd01276">
    <property type="entry name" value="PKCI_related"/>
    <property type="match status" value="1"/>
</dbReference>
<keyword evidence="6" id="KW-1185">Reference proteome</keyword>
<dbReference type="Pfam" id="PF01230">
    <property type="entry name" value="HIT"/>
    <property type="match status" value="1"/>
</dbReference>
<feature type="short sequence motif" description="Histidine triad motif" evidence="2 3">
    <location>
        <begin position="97"/>
        <end position="101"/>
    </location>
</feature>
<feature type="domain" description="HIT" evidence="4">
    <location>
        <begin position="4"/>
        <end position="113"/>
    </location>
</feature>
<evidence type="ECO:0000256" key="1">
    <source>
        <dbReference type="PIRSR" id="PIRSR601310-1"/>
    </source>
</evidence>
<proteinExistence type="predicted"/>
<evidence type="ECO:0000259" key="4">
    <source>
        <dbReference type="PROSITE" id="PS51084"/>
    </source>
</evidence>
<evidence type="ECO:0000256" key="2">
    <source>
        <dbReference type="PIRSR" id="PIRSR601310-3"/>
    </source>
</evidence>
<dbReference type="InterPro" id="IPR019808">
    <property type="entry name" value="Histidine_triad_CS"/>
</dbReference>
<feature type="active site" description="Tele-AMP-histidine intermediate" evidence="1">
    <location>
        <position position="99"/>
    </location>
</feature>
<dbReference type="InterPro" id="IPR001310">
    <property type="entry name" value="Histidine_triad_HIT"/>
</dbReference>
<dbReference type="InterPro" id="IPR011146">
    <property type="entry name" value="HIT-like"/>
</dbReference>
<dbReference type="PRINTS" id="PR00332">
    <property type="entry name" value="HISTRIAD"/>
</dbReference>
<dbReference type="PROSITE" id="PS00892">
    <property type="entry name" value="HIT_1"/>
    <property type="match status" value="1"/>
</dbReference>
<dbReference type="EMBL" id="JAFNJU010000001">
    <property type="protein sequence ID" value="MBO1263870.1"/>
    <property type="molecule type" value="Genomic_DNA"/>
</dbReference>
<evidence type="ECO:0000313" key="6">
    <source>
        <dbReference type="Proteomes" id="UP000664218"/>
    </source>
</evidence>
<dbReference type="Proteomes" id="UP000664218">
    <property type="component" value="Unassembled WGS sequence"/>
</dbReference>
<dbReference type="InterPro" id="IPR036265">
    <property type="entry name" value="HIT-like_sf"/>
</dbReference>
<dbReference type="RefSeq" id="WP_207598370.1">
    <property type="nucleotide sequence ID" value="NZ_JAFNJU010000001.1"/>
</dbReference>
<dbReference type="PANTHER" id="PTHR23089">
    <property type="entry name" value="HISTIDINE TRIAD HIT PROTEIN"/>
    <property type="match status" value="1"/>
</dbReference>
<dbReference type="GO" id="GO:0003824">
    <property type="term" value="F:catalytic activity"/>
    <property type="evidence" value="ECO:0007669"/>
    <property type="project" value="InterPro"/>
</dbReference>
<comment type="caution">
    <text evidence="5">The sequence shown here is derived from an EMBL/GenBank/DDBJ whole genome shotgun (WGS) entry which is preliminary data.</text>
</comment>
<reference evidence="5" key="1">
    <citation type="submission" date="2021-03" db="EMBL/GenBank/DDBJ databases">
        <title>Proteiniclasticum marinus sp. nov., isolated from tidal flat sediment.</title>
        <authorList>
            <person name="Namirimu T."/>
            <person name="Yang J.-A."/>
            <person name="Yang S.-H."/>
            <person name="Kim Y.-J."/>
            <person name="Kwon K.K."/>
        </authorList>
    </citation>
    <scope>NUCLEOTIDE SEQUENCE</scope>
    <source>
        <strain evidence="5">SCR006</strain>
    </source>
</reference>
<dbReference type="Gene3D" id="3.30.428.10">
    <property type="entry name" value="HIT-like"/>
    <property type="match status" value="1"/>
</dbReference>
<dbReference type="SUPFAM" id="SSF54197">
    <property type="entry name" value="HIT-like"/>
    <property type="match status" value="1"/>
</dbReference>
<evidence type="ECO:0000256" key="3">
    <source>
        <dbReference type="PROSITE-ProRule" id="PRU00464"/>
    </source>
</evidence>
<dbReference type="AlphaFoldDB" id="A0A939HA62"/>
<name>A0A939HA62_9CLOT</name>
<sequence length="113" mass="12580">MDCLFCRIIAGEIPSDKVYEDEDLFAFRDIDPKAPTHILVIPKKHIQSVNEIDQNNVNLISKAYLVLKKLALEEGIAESGYRIVVNTNEDGGQSVGHLHFHLLGGRSLSWPPG</sequence>
<gene>
    <name evidence="5" type="ORF">J3A84_02270</name>
</gene>
<accession>A0A939HA62</accession>
<protein>
    <submittedName>
        <fullName evidence="5">Histidine triad nucleotide-binding protein</fullName>
    </submittedName>
</protein>
<evidence type="ECO:0000313" key="5">
    <source>
        <dbReference type="EMBL" id="MBO1263870.1"/>
    </source>
</evidence>
<dbReference type="PROSITE" id="PS51084">
    <property type="entry name" value="HIT_2"/>
    <property type="match status" value="1"/>
</dbReference>
<organism evidence="5 6">
    <name type="scientific">Proteiniclasticum aestuarii</name>
    <dbReference type="NCBI Taxonomy" id="2817862"/>
    <lineage>
        <taxon>Bacteria</taxon>
        <taxon>Bacillati</taxon>
        <taxon>Bacillota</taxon>
        <taxon>Clostridia</taxon>
        <taxon>Eubacteriales</taxon>
        <taxon>Clostridiaceae</taxon>
        <taxon>Proteiniclasticum</taxon>
    </lineage>
</organism>